<reference evidence="1" key="1">
    <citation type="journal article" date="2021" name="Nat. Commun.">
        <title>Genomic analyses provide insights into spinach domestication and the genetic basis of agronomic traits.</title>
        <authorList>
            <person name="Cai X."/>
            <person name="Sun X."/>
            <person name="Xu C."/>
            <person name="Sun H."/>
            <person name="Wang X."/>
            <person name="Ge C."/>
            <person name="Zhang Z."/>
            <person name="Wang Q."/>
            <person name="Fei Z."/>
            <person name="Jiao C."/>
            <person name="Wang Q."/>
        </authorList>
    </citation>
    <scope>NUCLEOTIDE SEQUENCE [LARGE SCALE GENOMIC DNA]</scope>
    <source>
        <strain evidence="1">cv. Varoflay</strain>
    </source>
</reference>
<dbReference type="RefSeq" id="XP_056691622.1">
    <property type="nucleotide sequence ID" value="XM_056835644.1"/>
</dbReference>
<protein>
    <submittedName>
        <fullName evidence="2">Uncharacterized mitochondrial protein AtMg00810-like</fullName>
    </submittedName>
</protein>
<accession>A0ABM3R7P1</accession>
<reference evidence="2" key="2">
    <citation type="submission" date="2025-08" db="UniProtKB">
        <authorList>
            <consortium name="RefSeq"/>
        </authorList>
    </citation>
    <scope>IDENTIFICATION</scope>
    <source>
        <tissue evidence="2">Leaf</tissue>
    </source>
</reference>
<evidence type="ECO:0000313" key="1">
    <source>
        <dbReference type="Proteomes" id="UP000813463"/>
    </source>
</evidence>
<dbReference type="GeneID" id="130467207"/>
<sequence>MSAGIGGYLQVVDIHLGDGAVVSWDKDSLFMSHGTYAEEILDIARMSQCKPCLTPVDIKGKLNTSYGASYDDPTHYRRLASALQYLTFTRPNISYDVQQVCLFIHDPKVEYMGALKHGPRHVKGTLDYGTHLYKSSLQSLVSYTDADWGGCLDTPPQVIVSSLGTT</sequence>
<dbReference type="PANTHER" id="PTHR11439">
    <property type="entry name" value="GAG-POL-RELATED RETROTRANSPOSON"/>
    <property type="match status" value="1"/>
</dbReference>
<evidence type="ECO:0000313" key="2">
    <source>
        <dbReference type="RefSeq" id="XP_056691622.1"/>
    </source>
</evidence>
<proteinExistence type="predicted"/>
<name>A0ABM3R7P1_SPIOL</name>
<dbReference type="Proteomes" id="UP000813463">
    <property type="component" value="Chromosome 2"/>
</dbReference>
<keyword evidence="1" id="KW-1185">Reference proteome</keyword>
<organism evidence="1 2">
    <name type="scientific">Spinacia oleracea</name>
    <name type="common">Spinach</name>
    <dbReference type="NCBI Taxonomy" id="3562"/>
    <lineage>
        <taxon>Eukaryota</taxon>
        <taxon>Viridiplantae</taxon>
        <taxon>Streptophyta</taxon>
        <taxon>Embryophyta</taxon>
        <taxon>Tracheophyta</taxon>
        <taxon>Spermatophyta</taxon>
        <taxon>Magnoliopsida</taxon>
        <taxon>eudicotyledons</taxon>
        <taxon>Gunneridae</taxon>
        <taxon>Pentapetalae</taxon>
        <taxon>Caryophyllales</taxon>
        <taxon>Chenopodiaceae</taxon>
        <taxon>Chenopodioideae</taxon>
        <taxon>Anserineae</taxon>
        <taxon>Spinacia</taxon>
    </lineage>
</organism>
<gene>
    <name evidence="2" type="primary">LOC130467207</name>
</gene>